<organism evidence="2 3">
    <name type="scientific">Chitinophaga caeni</name>
    <dbReference type="NCBI Taxonomy" id="2029983"/>
    <lineage>
        <taxon>Bacteria</taxon>
        <taxon>Pseudomonadati</taxon>
        <taxon>Bacteroidota</taxon>
        <taxon>Chitinophagia</taxon>
        <taxon>Chitinophagales</taxon>
        <taxon>Chitinophagaceae</taxon>
        <taxon>Chitinophaga</taxon>
    </lineage>
</organism>
<sequence>MAAKQPFKLPPLFSNKYFIGTVAFIIWLCFLDRYNLIAQFELSAEKSKMEHQKEFYLSEIEKNTRERQELLSSPEKLEKFAREKYFMKKDNEDLYIIVPEKSSH</sequence>
<feature type="transmembrane region" description="Helical" evidence="1">
    <location>
        <begin position="17"/>
        <end position="36"/>
    </location>
</feature>
<keyword evidence="3" id="KW-1185">Reference proteome</keyword>
<dbReference type="KEGG" id="cbae:COR50_02915"/>
<dbReference type="Proteomes" id="UP000220133">
    <property type="component" value="Chromosome"/>
</dbReference>
<dbReference type="EMBL" id="CP023777">
    <property type="protein sequence ID" value="ATL46202.1"/>
    <property type="molecule type" value="Genomic_DNA"/>
</dbReference>
<protein>
    <submittedName>
        <fullName evidence="2">Septum formation initiator</fullName>
    </submittedName>
</protein>
<accession>A0A291QQP6</accession>
<dbReference type="Pfam" id="PF04977">
    <property type="entry name" value="DivIC"/>
    <property type="match status" value="1"/>
</dbReference>
<dbReference type="InterPro" id="IPR007060">
    <property type="entry name" value="FtsL/DivIC"/>
</dbReference>
<proteinExistence type="predicted"/>
<dbReference type="OrthoDB" id="1467719at2"/>
<keyword evidence="1" id="KW-0472">Membrane</keyword>
<dbReference type="RefSeq" id="WP_098192591.1">
    <property type="nucleotide sequence ID" value="NZ_CP023777.1"/>
</dbReference>
<dbReference type="AlphaFoldDB" id="A0A291QQP6"/>
<evidence type="ECO:0000256" key="1">
    <source>
        <dbReference type="SAM" id="Phobius"/>
    </source>
</evidence>
<keyword evidence="1" id="KW-0812">Transmembrane</keyword>
<keyword evidence="1" id="KW-1133">Transmembrane helix</keyword>
<name>A0A291QQP6_9BACT</name>
<evidence type="ECO:0000313" key="2">
    <source>
        <dbReference type="EMBL" id="ATL46202.1"/>
    </source>
</evidence>
<gene>
    <name evidence="2" type="ORF">COR50_02915</name>
</gene>
<evidence type="ECO:0000313" key="3">
    <source>
        <dbReference type="Proteomes" id="UP000220133"/>
    </source>
</evidence>
<reference evidence="2 3" key="1">
    <citation type="submission" date="2017-10" db="EMBL/GenBank/DDBJ databases">
        <title>Paenichitinophaga pekingensis gen. nov., sp. nov., isolated from activated sludge.</title>
        <authorList>
            <person name="Jin D."/>
            <person name="Kong X."/>
            <person name="Deng Y."/>
            <person name="Bai Z."/>
        </authorList>
    </citation>
    <scope>NUCLEOTIDE SEQUENCE [LARGE SCALE GENOMIC DNA]</scope>
    <source>
        <strain evidence="2 3">13</strain>
    </source>
</reference>